<feature type="binding site" evidence="2">
    <location>
        <position position="65"/>
    </location>
    <ligand>
        <name>substrate</name>
    </ligand>
</feature>
<dbReference type="Pfam" id="PF00300">
    <property type="entry name" value="His_Phos_1"/>
    <property type="match status" value="1"/>
</dbReference>
<feature type="binding site" evidence="2">
    <location>
        <begin position="86"/>
        <end position="89"/>
    </location>
    <ligand>
        <name>substrate</name>
    </ligand>
</feature>
<feature type="active site" description="Tele-phosphohistidine intermediate" evidence="1">
    <location>
        <position position="16"/>
    </location>
</feature>
<dbReference type="RefSeq" id="WP_171247179.1">
    <property type="nucleotide sequence ID" value="NZ_JABFAJ010000016.1"/>
</dbReference>
<dbReference type="PANTHER" id="PTHR48100">
    <property type="entry name" value="BROAD-SPECIFICITY PHOSPHATASE YOR283W-RELATED"/>
    <property type="match status" value="1"/>
</dbReference>
<dbReference type="SMART" id="SM00855">
    <property type="entry name" value="PGAM"/>
    <property type="match status" value="1"/>
</dbReference>
<comment type="caution">
    <text evidence="4">The sequence shown here is derived from an EMBL/GenBank/DDBJ whole genome shotgun (WGS) entry which is preliminary data.</text>
</comment>
<evidence type="ECO:0000256" key="2">
    <source>
        <dbReference type="PIRSR" id="PIRSR613078-2"/>
    </source>
</evidence>
<sequence length="210" mass="21971">MNAPAASPSRLVLLRHGDTEWALAGRHTGRTDVPLTPAGERQARAAGQRLAGLEPVAVHCSPLQRARRTAELAGFADAVTDPDLAEWDYGPVEGLTSAEVGAALGRPYEIFRDGVDLPALREPGAGGSSGESLADVRVRTDRFLRRVRPALADGGTVLVVAHGHLLRVLATSWLGVDAGFGVHLELGCAAISELGSSHGRPTIASWNLVG</sequence>
<gene>
    <name evidence="4" type="ORF">HLI28_08970</name>
</gene>
<protein>
    <submittedName>
        <fullName evidence="4">Histidine phosphatase family protein</fullName>
    </submittedName>
</protein>
<dbReference type="AlphaFoldDB" id="A0A849JWI7"/>
<feature type="binding site" evidence="2">
    <location>
        <begin position="28"/>
        <end position="29"/>
    </location>
    <ligand>
        <name>substrate</name>
    </ligand>
</feature>
<dbReference type="CDD" id="cd07067">
    <property type="entry name" value="HP_PGM_like"/>
    <property type="match status" value="1"/>
</dbReference>
<feature type="site" description="Transition state stabilizer" evidence="3">
    <location>
        <position position="162"/>
    </location>
</feature>
<feature type="active site" description="Proton donor/acceptor" evidence="1">
    <location>
        <position position="86"/>
    </location>
</feature>
<dbReference type="Gene3D" id="3.40.50.1240">
    <property type="entry name" value="Phosphoglycerate mutase-like"/>
    <property type="match status" value="1"/>
</dbReference>
<evidence type="ECO:0000256" key="1">
    <source>
        <dbReference type="PIRSR" id="PIRSR613078-1"/>
    </source>
</evidence>
<evidence type="ECO:0000313" key="5">
    <source>
        <dbReference type="Proteomes" id="UP000557204"/>
    </source>
</evidence>
<evidence type="ECO:0000256" key="3">
    <source>
        <dbReference type="PIRSR" id="PIRSR613078-3"/>
    </source>
</evidence>
<name>A0A849JWI7_9MICO</name>
<dbReference type="SUPFAM" id="SSF53254">
    <property type="entry name" value="Phosphoglycerate mutase-like"/>
    <property type="match status" value="1"/>
</dbReference>
<organism evidence="4 5">
    <name type="scientific">Isoptericola sediminis</name>
    <dbReference type="NCBI Taxonomy" id="2733572"/>
    <lineage>
        <taxon>Bacteria</taxon>
        <taxon>Bacillati</taxon>
        <taxon>Actinomycetota</taxon>
        <taxon>Actinomycetes</taxon>
        <taxon>Micrococcales</taxon>
        <taxon>Promicromonosporaceae</taxon>
        <taxon>Isoptericola</taxon>
    </lineage>
</organism>
<dbReference type="InterPro" id="IPR013078">
    <property type="entry name" value="His_Pase_superF_clade-1"/>
</dbReference>
<dbReference type="GO" id="GO:0016791">
    <property type="term" value="F:phosphatase activity"/>
    <property type="evidence" value="ECO:0007669"/>
    <property type="project" value="TreeGrafter"/>
</dbReference>
<dbReference type="Proteomes" id="UP000557204">
    <property type="component" value="Unassembled WGS sequence"/>
</dbReference>
<dbReference type="InterPro" id="IPR050275">
    <property type="entry name" value="PGM_Phosphatase"/>
</dbReference>
<evidence type="ECO:0000313" key="4">
    <source>
        <dbReference type="EMBL" id="NNU27672.1"/>
    </source>
</evidence>
<accession>A0A849JWI7</accession>
<dbReference type="PANTHER" id="PTHR48100:SF15">
    <property type="entry name" value="SEDOHEPTULOSE 1,7-BISPHOSPHATASE"/>
    <property type="match status" value="1"/>
</dbReference>
<dbReference type="InterPro" id="IPR029033">
    <property type="entry name" value="His_PPase_superfam"/>
</dbReference>
<reference evidence="4 5" key="1">
    <citation type="submission" date="2020-05" db="EMBL/GenBank/DDBJ databases">
        <title>Genome sequence of Isoptericola sp. JC619 isolated from Chilika lagoon, India.</title>
        <authorList>
            <person name="Kumar D."/>
            <person name="Appam K."/>
            <person name="Gandham S."/>
            <person name="Uppada J."/>
            <person name="Sasikala C."/>
            <person name="Venkata Ramana C."/>
        </authorList>
    </citation>
    <scope>NUCLEOTIDE SEQUENCE [LARGE SCALE GENOMIC DNA]</scope>
    <source>
        <strain evidence="4 5">JC619</strain>
    </source>
</reference>
<proteinExistence type="predicted"/>
<dbReference type="EMBL" id="JABFAJ010000016">
    <property type="protein sequence ID" value="NNU27672.1"/>
    <property type="molecule type" value="Genomic_DNA"/>
</dbReference>
<keyword evidence="5" id="KW-1185">Reference proteome</keyword>